<dbReference type="PROSITE" id="PS50110">
    <property type="entry name" value="RESPONSE_REGULATORY"/>
    <property type="match status" value="1"/>
</dbReference>
<name>A0ABV6JPW8_9PROT</name>
<dbReference type="SUPFAM" id="SSF47384">
    <property type="entry name" value="Homodimeric domain of signal transducing histidine kinase"/>
    <property type="match status" value="1"/>
</dbReference>
<dbReference type="InterPro" id="IPR001789">
    <property type="entry name" value="Sig_transdc_resp-reg_receiver"/>
</dbReference>
<evidence type="ECO:0000256" key="2">
    <source>
        <dbReference type="ARBA" id="ARBA00012438"/>
    </source>
</evidence>
<evidence type="ECO:0000256" key="4">
    <source>
        <dbReference type="ARBA" id="ARBA00022679"/>
    </source>
</evidence>
<dbReference type="SMART" id="SM00448">
    <property type="entry name" value="REC"/>
    <property type="match status" value="1"/>
</dbReference>
<evidence type="ECO:0000256" key="1">
    <source>
        <dbReference type="ARBA" id="ARBA00000085"/>
    </source>
</evidence>
<evidence type="ECO:0000313" key="12">
    <source>
        <dbReference type="EMBL" id="MFC0406648.1"/>
    </source>
</evidence>
<evidence type="ECO:0000256" key="5">
    <source>
        <dbReference type="ARBA" id="ARBA00022777"/>
    </source>
</evidence>
<dbReference type="SUPFAM" id="SSF55874">
    <property type="entry name" value="ATPase domain of HSP90 chaperone/DNA topoisomerase II/histidine kinase"/>
    <property type="match status" value="1"/>
</dbReference>
<dbReference type="Pfam" id="PF08448">
    <property type="entry name" value="PAS_4"/>
    <property type="match status" value="1"/>
</dbReference>
<dbReference type="PROSITE" id="PS50109">
    <property type="entry name" value="HIS_KIN"/>
    <property type="match status" value="1"/>
</dbReference>
<dbReference type="PROSITE" id="PS50112">
    <property type="entry name" value="PAS"/>
    <property type="match status" value="3"/>
</dbReference>
<dbReference type="SUPFAM" id="SSF55785">
    <property type="entry name" value="PYP-like sensor domain (PAS domain)"/>
    <property type="match status" value="4"/>
</dbReference>
<keyword evidence="7" id="KW-0175">Coiled coil</keyword>
<feature type="domain" description="PAC" evidence="11">
    <location>
        <begin position="381"/>
        <end position="433"/>
    </location>
</feature>
<dbReference type="Gene3D" id="2.10.70.100">
    <property type="match status" value="1"/>
</dbReference>
<dbReference type="InterPro" id="IPR052162">
    <property type="entry name" value="Sensor_kinase/Photoreceptor"/>
</dbReference>
<keyword evidence="5" id="KW-0418">Kinase</keyword>
<dbReference type="SMART" id="SM00086">
    <property type="entry name" value="PAC"/>
    <property type="match status" value="3"/>
</dbReference>
<dbReference type="InterPro" id="IPR001610">
    <property type="entry name" value="PAC"/>
</dbReference>
<dbReference type="SUPFAM" id="SSF52172">
    <property type="entry name" value="CheY-like"/>
    <property type="match status" value="1"/>
</dbReference>
<sequence>MFLVSVQDTERSWTEAERLTALERYAILDTPPEQEFDDLVRLAAELLDAPMAAVNLIAAHRQWFKAETGLGVREMPLDNSICAQVMLQPDKLVIPDLLKDTRFNCNPLVTSGPTLRFYAGEPLRTPEGLPLGTLCVLDAKPRPEGLTPQQSFVLKALARQVMGQLELRRAIAQQARMEALQRQTLLSVTDFAIISTDLQGKVLGWNPGAVNLTGWTEAEMVGQSADLIFTPEDRQQHAPEAERERTFRNRRSLNERWHERKDGSRFWGSGEMMQLLNEDGVHVGYVKVMRDRTEQHQAGETQAALNERYRLASRATNDAVWDWDLRTNLIQWNDALRGAYGWTPDLVAPTGEWWLSAVHPEDRERVDRSIHAVIDGAGTSWIDEYRFMRADGSYADVLDRGYVIRDRDGRAARMIGAMLDISERRQAEAALSASQAKAELQRRLYEAILSNTPDLAYVWGLDHRFVYANNVLLRMWGRTWDEAIGRNCLELGYPDWHAAMHDREIEQVIATKQPVRGEVPFAGAFGRRIYEYILVPVIGESGEVEAVAGTTRDVTDAREIEATLKLHAERVQLALAAGAIIGTWNWDLPTDRFTVDEGFARAFGLDPALGRAGLSLEQVIAGVHPDDKAGLAVAINEAIARGGSYAHQYRVRREDGEYYWIEANGRVDHAADGTPLSFPGVLLDVEERRTIEAERDRAAAALRALNETLEQRVAERTAELMRIEEQLRQSQKMEAVGQLTGGLAHDFNNLLTGITGSLELLGTRVAQGRLKDVDRYVNAAQGAAKRAAALTHRLLAFSRRQTLDPRPTDVNGLVAGMADLIRRTVGPEIEVEVVEAGGLWPTLVDAPQLENALLNLCINARDAMPAGGRITVETANKWLDRHAAGERDLPPGQYISLCVTDTGTGMTPDVIAKAFDPFFTTKPIGQGTGLGLSMIYGFVRQSGGQVRIYSEVGQGTTMCLYLPRHYGDAAGPDVQPDLADAPRAGAGETVLVVDDEPTVRMLVTEVLEDLGYAAIEAADGPSGLKVLQSDARIDLLVTDVGLPGGMNGRQMADAARLNRPDLKVLFITGYAENAVVGDGHLEPGMHVMTKPFAMEVLASRIKELITGRALS</sequence>
<dbReference type="CDD" id="cd18161">
    <property type="entry name" value="REC_hyHK_blue-like"/>
    <property type="match status" value="1"/>
</dbReference>
<dbReference type="InterPro" id="IPR005467">
    <property type="entry name" value="His_kinase_dom"/>
</dbReference>
<evidence type="ECO:0000256" key="6">
    <source>
        <dbReference type="PROSITE-ProRule" id="PRU00169"/>
    </source>
</evidence>
<dbReference type="InterPro" id="IPR013767">
    <property type="entry name" value="PAS_fold"/>
</dbReference>
<dbReference type="Gene3D" id="1.10.287.130">
    <property type="match status" value="1"/>
</dbReference>
<dbReference type="InterPro" id="IPR013656">
    <property type="entry name" value="PAS_4"/>
</dbReference>
<proteinExistence type="predicted"/>
<evidence type="ECO:0000259" key="10">
    <source>
        <dbReference type="PROSITE" id="PS50112"/>
    </source>
</evidence>
<dbReference type="Pfam" id="PF02518">
    <property type="entry name" value="HATPase_c"/>
    <property type="match status" value="1"/>
</dbReference>
<dbReference type="Gene3D" id="3.30.450.40">
    <property type="match status" value="1"/>
</dbReference>
<protein>
    <recommendedName>
        <fullName evidence="2">histidine kinase</fullName>
        <ecNumber evidence="2">2.7.13.3</ecNumber>
    </recommendedName>
</protein>
<dbReference type="Gene3D" id="3.40.50.2300">
    <property type="match status" value="1"/>
</dbReference>
<evidence type="ECO:0000259" key="11">
    <source>
        <dbReference type="PROSITE" id="PS50113"/>
    </source>
</evidence>
<feature type="domain" description="PAC" evidence="11">
    <location>
        <begin position="515"/>
        <end position="566"/>
    </location>
</feature>
<feature type="domain" description="PAC" evidence="11">
    <location>
        <begin position="251"/>
        <end position="304"/>
    </location>
</feature>
<evidence type="ECO:0000256" key="7">
    <source>
        <dbReference type="SAM" id="Coils"/>
    </source>
</evidence>
<reference evidence="12 13" key="1">
    <citation type="submission" date="2024-09" db="EMBL/GenBank/DDBJ databases">
        <authorList>
            <person name="Sun Q."/>
            <person name="Mori K."/>
        </authorList>
    </citation>
    <scope>NUCLEOTIDE SEQUENCE [LARGE SCALE GENOMIC DNA]</scope>
    <source>
        <strain evidence="12 13">TBRC 5777</strain>
    </source>
</reference>
<dbReference type="PANTHER" id="PTHR43304">
    <property type="entry name" value="PHYTOCHROME-LIKE PROTEIN CPH1"/>
    <property type="match status" value="1"/>
</dbReference>
<dbReference type="PRINTS" id="PR00344">
    <property type="entry name" value="BCTRLSENSOR"/>
</dbReference>
<dbReference type="PROSITE" id="PS50113">
    <property type="entry name" value="PAC"/>
    <property type="match status" value="4"/>
</dbReference>
<dbReference type="CDD" id="cd16919">
    <property type="entry name" value="HATPase_CckA-like"/>
    <property type="match status" value="1"/>
</dbReference>
<dbReference type="Proteomes" id="UP001589865">
    <property type="component" value="Unassembled WGS sequence"/>
</dbReference>
<gene>
    <name evidence="12" type="ORF">ACFFGY_00210</name>
</gene>
<accession>A0ABV6JPW8</accession>
<dbReference type="Pfam" id="PF00072">
    <property type="entry name" value="Response_reg"/>
    <property type="match status" value="1"/>
</dbReference>
<dbReference type="SMART" id="SM00387">
    <property type="entry name" value="HATPase_c"/>
    <property type="match status" value="1"/>
</dbReference>
<feature type="domain" description="PAS" evidence="10">
    <location>
        <begin position="441"/>
        <end position="512"/>
    </location>
</feature>
<dbReference type="RefSeq" id="WP_377042323.1">
    <property type="nucleotide sequence ID" value="NZ_JBHLUN010000001.1"/>
</dbReference>
<dbReference type="Pfam" id="PF00512">
    <property type="entry name" value="HisKA"/>
    <property type="match status" value="1"/>
</dbReference>
<dbReference type="InterPro" id="IPR029016">
    <property type="entry name" value="GAF-like_dom_sf"/>
</dbReference>
<dbReference type="SMART" id="SM00091">
    <property type="entry name" value="PAS"/>
    <property type="match status" value="3"/>
</dbReference>
<dbReference type="InterPro" id="IPR036890">
    <property type="entry name" value="HATPase_C_sf"/>
</dbReference>
<feature type="domain" description="Histidine kinase" evidence="8">
    <location>
        <begin position="742"/>
        <end position="966"/>
    </location>
</feature>
<dbReference type="Gene3D" id="3.30.565.10">
    <property type="entry name" value="Histidine kinase-like ATPase, C-terminal domain"/>
    <property type="match status" value="1"/>
</dbReference>
<keyword evidence="3 6" id="KW-0597">Phosphoprotein</keyword>
<dbReference type="InterPro" id="IPR036097">
    <property type="entry name" value="HisK_dim/P_sf"/>
</dbReference>
<keyword evidence="4" id="KW-0808">Transferase</keyword>
<feature type="domain" description="PAS" evidence="10">
    <location>
        <begin position="178"/>
        <end position="235"/>
    </location>
</feature>
<feature type="domain" description="Response regulatory" evidence="9">
    <location>
        <begin position="989"/>
        <end position="1105"/>
    </location>
</feature>
<dbReference type="InterPro" id="IPR004358">
    <property type="entry name" value="Sig_transdc_His_kin-like_C"/>
</dbReference>
<evidence type="ECO:0000313" key="13">
    <source>
        <dbReference type="Proteomes" id="UP001589865"/>
    </source>
</evidence>
<dbReference type="InterPro" id="IPR003018">
    <property type="entry name" value="GAF"/>
</dbReference>
<dbReference type="Pfam" id="PF01590">
    <property type="entry name" value="GAF"/>
    <property type="match status" value="1"/>
</dbReference>
<dbReference type="NCBIfam" id="TIGR00229">
    <property type="entry name" value="sensory_box"/>
    <property type="match status" value="3"/>
</dbReference>
<keyword evidence="13" id="KW-1185">Reference proteome</keyword>
<dbReference type="InterPro" id="IPR000700">
    <property type="entry name" value="PAS-assoc_C"/>
</dbReference>
<feature type="domain" description="PAS" evidence="10">
    <location>
        <begin position="305"/>
        <end position="377"/>
    </location>
</feature>
<comment type="caution">
    <text evidence="12">The sequence shown here is derived from an EMBL/GenBank/DDBJ whole genome shotgun (WGS) entry which is preliminary data.</text>
</comment>
<evidence type="ECO:0000259" key="9">
    <source>
        <dbReference type="PROSITE" id="PS50110"/>
    </source>
</evidence>
<comment type="catalytic activity">
    <reaction evidence="1">
        <text>ATP + protein L-histidine = ADP + protein N-phospho-L-histidine.</text>
        <dbReference type="EC" id="2.7.13.3"/>
    </reaction>
</comment>
<dbReference type="EC" id="2.7.13.3" evidence="2"/>
<evidence type="ECO:0000256" key="3">
    <source>
        <dbReference type="ARBA" id="ARBA00022553"/>
    </source>
</evidence>
<dbReference type="SUPFAM" id="SSF55781">
    <property type="entry name" value="GAF domain-like"/>
    <property type="match status" value="1"/>
</dbReference>
<feature type="coiled-coil region" evidence="7">
    <location>
        <begin position="688"/>
        <end position="733"/>
    </location>
</feature>
<dbReference type="Pfam" id="PF08447">
    <property type="entry name" value="PAS_3"/>
    <property type="match status" value="2"/>
</dbReference>
<dbReference type="CDD" id="cd00082">
    <property type="entry name" value="HisKA"/>
    <property type="match status" value="1"/>
</dbReference>
<dbReference type="InterPro" id="IPR000014">
    <property type="entry name" value="PAS"/>
</dbReference>
<feature type="modified residue" description="4-aspartylphosphate" evidence="6">
    <location>
        <position position="1039"/>
    </location>
</feature>
<dbReference type="InterPro" id="IPR035965">
    <property type="entry name" value="PAS-like_dom_sf"/>
</dbReference>
<dbReference type="InterPro" id="IPR011006">
    <property type="entry name" value="CheY-like_superfamily"/>
</dbReference>
<dbReference type="InterPro" id="IPR003594">
    <property type="entry name" value="HATPase_dom"/>
</dbReference>
<dbReference type="InterPro" id="IPR003661">
    <property type="entry name" value="HisK_dim/P_dom"/>
</dbReference>
<feature type="domain" description="PAC" evidence="11">
    <location>
        <begin position="645"/>
        <end position="697"/>
    </location>
</feature>
<dbReference type="Gene3D" id="3.30.450.20">
    <property type="entry name" value="PAS domain"/>
    <property type="match status" value="4"/>
</dbReference>
<dbReference type="EMBL" id="JBHLUN010000001">
    <property type="protein sequence ID" value="MFC0406648.1"/>
    <property type="molecule type" value="Genomic_DNA"/>
</dbReference>
<organism evidence="12 13">
    <name type="scientific">Roseomonas elaeocarpi</name>
    <dbReference type="NCBI Taxonomy" id="907779"/>
    <lineage>
        <taxon>Bacteria</taxon>
        <taxon>Pseudomonadati</taxon>
        <taxon>Pseudomonadota</taxon>
        <taxon>Alphaproteobacteria</taxon>
        <taxon>Acetobacterales</taxon>
        <taxon>Roseomonadaceae</taxon>
        <taxon>Roseomonas</taxon>
    </lineage>
</organism>
<dbReference type="SMART" id="SM00388">
    <property type="entry name" value="HisKA"/>
    <property type="match status" value="1"/>
</dbReference>
<dbReference type="InterPro" id="IPR013655">
    <property type="entry name" value="PAS_fold_3"/>
</dbReference>
<dbReference type="SMART" id="SM00065">
    <property type="entry name" value="GAF"/>
    <property type="match status" value="1"/>
</dbReference>
<dbReference type="Pfam" id="PF00989">
    <property type="entry name" value="PAS"/>
    <property type="match status" value="1"/>
</dbReference>
<dbReference type="PANTHER" id="PTHR43304:SF1">
    <property type="entry name" value="PAC DOMAIN-CONTAINING PROTEIN"/>
    <property type="match status" value="1"/>
</dbReference>
<dbReference type="CDD" id="cd00130">
    <property type="entry name" value="PAS"/>
    <property type="match status" value="4"/>
</dbReference>
<evidence type="ECO:0000259" key="8">
    <source>
        <dbReference type="PROSITE" id="PS50109"/>
    </source>
</evidence>